<dbReference type="Proteomes" id="UP000297053">
    <property type="component" value="Chromosome"/>
</dbReference>
<reference evidence="2 3" key="2">
    <citation type="submission" date="2019-04" db="EMBL/GenBank/DDBJ databases">
        <authorList>
            <person name="Yang S."/>
            <person name="Wei W."/>
        </authorList>
    </citation>
    <scope>NUCLEOTIDE SEQUENCE [LARGE SCALE GENOMIC DNA]</scope>
    <source>
        <strain evidence="3">ZP60</strain>
    </source>
</reference>
<dbReference type="EMBL" id="CP039375">
    <property type="protein sequence ID" value="QCD65761.1"/>
    <property type="molecule type" value="Genomic_DNA"/>
</dbReference>
<gene>
    <name evidence="2" type="ORF">E5139_09000</name>
</gene>
<evidence type="ECO:0000313" key="3">
    <source>
        <dbReference type="Proteomes" id="UP000297053"/>
    </source>
</evidence>
<dbReference type="KEGG" id="halz:E5139_09000"/>
<evidence type="ECO:0000256" key="1">
    <source>
        <dbReference type="SAM" id="MobiDB-lite"/>
    </source>
</evidence>
<dbReference type="AlphaFoldDB" id="A0A4D6KI32"/>
<sequence>MRVDCEGCAGCCIDWRPLTDADIDHERRGSRQPLDETANLVPLTRAEVRAFVDRGHGDALTPRLFADDDGVRIDGHSVAAIDGRPAFYVGLRKPPKPVAPFDADPTWLESCVFLDPVTLQCRLHGGELYPDTCGAYPGENLSLAVETECERVEAHAPGEAAGERLRDDEPPDGATPLLGPAALGSKLFAHPEPERLSGVVSRLVADELTAADRAEFVAVAAASAPGTGAVSDDWYERYHERARDAPSWTGRTIERWQTIADAVGEPAPDPDCARKIEDDDGAPPTPGWDAVE</sequence>
<name>A0A4D6KI32_9EURY</name>
<organism evidence="2 3">
    <name type="scientific">Halomicrobium mukohataei</name>
    <dbReference type="NCBI Taxonomy" id="57705"/>
    <lineage>
        <taxon>Archaea</taxon>
        <taxon>Methanobacteriati</taxon>
        <taxon>Methanobacteriota</taxon>
        <taxon>Stenosarchaea group</taxon>
        <taxon>Halobacteria</taxon>
        <taxon>Halobacteriales</taxon>
        <taxon>Haloarculaceae</taxon>
        <taxon>Halomicrobium</taxon>
    </lineage>
</organism>
<dbReference type="InterPro" id="IPR055953">
    <property type="entry name" value="DUF7531"/>
</dbReference>
<evidence type="ECO:0000313" key="2">
    <source>
        <dbReference type="EMBL" id="QCD65761.1"/>
    </source>
</evidence>
<feature type="region of interest" description="Disordered" evidence="1">
    <location>
        <begin position="156"/>
        <end position="180"/>
    </location>
</feature>
<reference evidence="2 3" key="1">
    <citation type="submission" date="2019-04" db="EMBL/GenBank/DDBJ databases">
        <title>Complete genome sequence of Arthrobacter sp. ZXY-2 associated with effective atrazine degradation and salt adaptation.</title>
        <authorList>
            <person name="Zhao X."/>
        </authorList>
    </citation>
    <scope>NUCLEOTIDE SEQUENCE [LARGE SCALE GENOMIC DNA]</scope>
    <source>
        <strain evidence="3">ZP60</strain>
    </source>
</reference>
<accession>A0A4D6KI32</accession>
<dbReference type="Pfam" id="PF24375">
    <property type="entry name" value="DUF7531"/>
    <property type="match status" value="1"/>
</dbReference>
<dbReference type="RefSeq" id="WP_015762137.1">
    <property type="nucleotide sequence ID" value="NZ_CP039375.1"/>
</dbReference>
<feature type="region of interest" description="Disordered" evidence="1">
    <location>
        <begin position="263"/>
        <end position="292"/>
    </location>
</feature>
<dbReference type="OMA" id="EGCAGCC"/>
<dbReference type="GeneID" id="42179070"/>
<proteinExistence type="predicted"/>
<feature type="compositionally biased region" description="Basic and acidic residues" evidence="1">
    <location>
        <begin position="156"/>
        <end position="168"/>
    </location>
</feature>
<protein>
    <submittedName>
        <fullName evidence="2">YkgJ family cysteine cluster protein</fullName>
    </submittedName>
</protein>